<proteinExistence type="predicted"/>
<dbReference type="InterPro" id="IPR029017">
    <property type="entry name" value="Enolase-like_N"/>
</dbReference>
<keyword evidence="1" id="KW-0456">Lyase</keyword>
<dbReference type="InterPro" id="IPR013342">
    <property type="entry name" value="Mandelate_racemase_C"/>
</dbReference>
<dbReference type="InterPro" id="IPR018110">
    <property type="entry name" value="Mandel_Rmase/mucon_lact_enz_CS"/>
</dbReference>
<reference evidence="2 3" key="1">
    <citation type="journal article" date="2015" name="Int. J. Syst. Evol. Microbiol.">
        <title>Youhaiella tibetensis gen. nov., sp. nov., isolated from subsurface sediment.</title>
        <authorList>
            <person name="Wang Y.X."/>
            <person name="Huang F.Q."/>
            <person name="Nogi Y."/>
            <person name="Pang S.J."/>
            <person name="Wang P.K."/>
            <person name="Lv J."/>
        </authorList>
    </citation>
    <scope>NUCLEOTIDE SEQUENCE [LARGE SCALE GENOMIC DNA]</scope>
    <source>
        <strain evidence="3">fig4</strain>
    </source>
</reference>
<dbReference type="EMBL" id="CP041690">
    <property type="protein sequence ID" value="QEE20131.1"/>
    <property type="molecule type" value="Genomic_DNA"/>
</dbReference>
<dbReference type="SMART" id="SM00922">
    <property type="entry name" value="MR_MLE"/>
    <property type="match status" value="1"/>
</dbReference>
<dbReference type="PROSITE" id="PS00909">
    <property type="entry name" value="MR_MLE_2"/>
    <property type="match status" value="1"/>
</dbReference>
<dbReference type="CDD" id="cd03316">
    <property type="entry name" value="MR_like"/>
    <property type="match status" value="1"/>
</dbReference>
<dbReference type="PROSITE" id="PS00908">
    <property type="entry name" value="MR_MLE_1"/>
    <property type="match status" value="1"/>
</dbReference>
<dbReference type="SFLD" id="SFLDG00179">
    <property type="entry name" value="mandelate_racemase"/>
    <property type="match status" value="1"/>
</dbReference>
<dbReference type="OrthoDB" id="9802699at2"/>
<dbReference type="GO" id="GO:0009063">
    <property type="term" value="P:amino acid catabolic process"/>
    <property type="evidence" value="ECO:0007669"/>
    <property type="project" value="InterPro"/>
</dbReference>
<dbReference type="Pfam" id="PF13378">
    <property type="entry name" value="MR_MLE_C"/>
    <property type="match status" value="1"/>
</dbReference>
<dbReference type="InterPro" id="IPR029065">
    <property type="entry name" value="Enolase_C-like"/>
</dbReference>
<name>A0A5B9DLE1_9HYPH</name>
<keyword evidence="3" id="KW-1185">Reference proteome</keyword>
<dbReference type="GO" id="GO:0016829">
    <property type="term" value="F:lyase activity"/>
    <property type="evidence" value="ECO:0007669"/>
    <property type="project" value="UniProtKB-KW"/>
</dbReference>
<dbReference type="InterPro" id="IPR034593">
    <property type="entry name" value="DgoD-like"/>
</dbReference>
<sequence length="384" mass="42698">MKITAITPYPVWVGTRNQLIVKVETDEGLYGWGESGLSGREKAVVGAIEHYREFLVGRDPMAIGALWQEMYRSQYFEGGRVLTAAISAIDIALHDIKGKALGVPVYQLLGGKQRNHIPTFATTRGPCGPEMIEQAKELMALGWSAIRLFPADHGNRGVYEPRQSVAETARWCVKARQELGDAVVLGVDYHHRLSVAEAASYCQKMPSGTLDFLEEPIRDETPEAYEALRKLTDVPFAVGEEFSSKWQFLPYIERDIHQFNRVDVCNVGGLTEAMKVAGWSEAHYVDMMPHNPLGPICTAATIHFAAAVPNFAWLETRASPGELYHGFDNAEIFLTQPRLDGAVYPVGDAPGLGVEVDEDLVKRQSFKFWEAPHLHRTDGSVTNW</sequence>
<accession>A0A5B9DLE1</accession>
<dbReference type="PANTHER" id="PTHR48080:SF2">
    <property type="entry name" value="D-GALACTONATE DEHYDRATASE"/>
    <property type="match status" value="1"/>
</dbReference>
<dbReference type="GO" id="GO:0000287">
    <property type="term" value="F:magnesium ion binding"/>
    <property type="evidence" value="ECO:0007669"/>
    <property type="project" value="UniProtKB-ARBA"/>
</dbReference>
<dbReference type="Proteomes" id="UP000321062">
    <property type="component" value="Chromosome"/>
</dbReference>
<dbReference type="AlphaFoldDB" id="A0A5B9DLE1"/>
<dbReference type="KEGG" id="yti:FNA67_08050"/>
<dbReference type="InterPro" id="IPR036849">
    <property type="entry name" value="Enolase-like_C_sf"/>
</dbReference>
<gene>
    <name evidence="2" type="ORF">FNA67_08050</name>
</gene>
<evidence type="ECO:0000313" key="2">
    <source>
        <dbReference type="EMBL" id="QEE20131.1"/>
    </source>
</evidence>
<dbReference type="PANTHER" id="PTHR48080">
    <property type="entry name" value="D-GALACTONATE DEHYDRATASE-RELATED"/>
    <property type="match status" value="1"/>
</dbReference>
<dbReference type="InterPro" id="IPR013341">
    <property type="entry name" value="Mandelate_racemase_N_dom"/>
</dbReference>
<dbReference type="Gene3D" id="3.30.390.10">
    <property type="entry name" value="Enolase-like, N-terminal domain"/>
    <property type="match status" value="1"/>
</dbReference>
<evidence type="ECO:0000256" key="1">
    <source>
        <dbReference type="ARBA" id="ARBA00023239"/>
    </source>
</evidence>
<dbReference type="RefSeq" id="WP_147655681.1">
    <property type="nucleotide sequence ID" value="NZ_BMFM01000001.1"/>
</dbReference>
<dbReference type="SUPFAM" id="SSF54826">
    <property type="entry name" value="Enolase N-terminal domain-like"/>
    <property type="match status" value="1"/>
</dbReference>
<dbReference type="Gene3D" id="3.20.20.120">
    <property type="entry name" value="Enolase-like C-terminal domain"/>
    <property type="match status" value="1"/>
</dbReference>
<organism evidence="2 3">
    <name type="scientific">Paradevosia tibetensis</name>
    <dbReference type="NCBI Taxonomy" id="1447062"/>
    <lineage>
        <taxon>Bacteria</taxon>
        <taxon>Pseudomonadati</taxon>
        <taxon>Pseudomonadota</taxon>
        <taxon>Alphaproteobacteria</taxon>
        <taxon>Hyphomicrobiales</taxon>
        <taxon>Devosiaceae</taxon>
        <taxon>Paradevosia</taxon>
    </lineage>
</organism>
<dbReference type="SUPFAM" id="SSF51604">
    <property type="entry name" value="Enolase C-terminal domain-like"/>
    <property type="match status" value="1"/>
</dbReference>
<dbReference type="Pfam" id="PF02746">
    <property type="entry name" value="MR_MLE_N"/>
    <property type="match status" value="1"/>
</dbReference>
<evidence type="ECO:0000313" key="3">
    <source>
        <dbReference type="Proteomes" id="UP000321062"/>
    </source>
</evidence>
<dbReference type="SFLD" id="SFLDS00001">
    <property type="entry name" value="Enolase"/>
    <property type="match status" value="1"/>
</dbReference>
<protein>
    <submittedName>
        <fullName evidence="2">Mandelate racemase/muconate lactonizing enzyme family protein</fullName>
    </submittedName>
</protein>